<dbReference type="Gene3D" id="3.40.50.2300">
    <property type="match status" value="1"/>
</dbReference>
<dbReference type="Gene3D" id="1.10.1790.10">
    <property type="entry name" value="PRD domain"/>
    <property type="match status" value="1"/>
</dbReference>
<organism evidence="6 7">
    <name type="scientific">Paraclostridium benzoelyticum</name>
    <dbReference type="NCBI Taxonomy" id="1629550"/>
    <lineage>
        <taxon>Bacteria</taxon>
        <taxon>Bacillati</taxon>
        <taxon>Bacillota</taxon>
        <taxon>Clostridia</taxon>
        <taxon>Peptostreptococcales</taxon>
        <taxon>Peptostreptococcaceae</taxon>
        <taxon>Paraclostridium</taxon>
    </lineage>
</organism>
<comment type="caution">
    <text evidence="6">The sequence shown here is derived from an EMBL/GenBank/DDBJ whole genome shotgun (WGS) entry which is preliminary data.</text>
</comment>
<dbReference type="GO" id="GO:0006355">
    <property type="term" value="P:regulation of DNA-templated transcription"/>
    <property type="evidence" value="ECO:0007669"/>
    <property type="project" value="InterPro"/>
</dbReference>
<dbReference type="Gene3D" id="3.40.930.10">
    <property type="entry name" value="Mannitol-specific EII, Chain A"/>
    <property type="match status" value="1"/>
</dbReference>
<gene>
    <name evidence="6" type="ORF">VN21_02650</name>
</gene>
<dbReference type="InterPro" id="IPR036634">
    <property type="entry name" value="PRD_sf"/>
</dbReference>
<keyword evidence="2" id="KW-0677">Repeat</keyword>
<dbReference type="SUPFAM" id="SSF52794">
    <property type="entry name" value="PTS system IIB component-like"/>
    <property type="match status" value="1"/>
</dbReference>
<dbReference type="PATRIC" id="fig|1629550.3.peg.3231"/>
<dbReference type="InterPro" id="IPR036095">
    <property type="entry name" value="PTS_EIIB-like_sf"/>
</dbReference>
<dbReference type="PROSITE" id="PS51099">
    <property type="entry name" value="PTS_EIIB_TYPE_2"/>
    <property type="match status" value="1"/>
</dbReference>
<dbReference type="PANTHER" id="PTHR30185">
    <property type="entry name" value="CRYPTIC BETA-GLUCOSIDE BGL OPERON ANTITERMINATOR"/>
    <property type="match status" value="1"/>
</dbReference>
<sequence length="631" mass="74491">MKISKRQSLILNYLNDHHYISLKQIAKKFEITTATVKNEIILINEILANYDTQLLIQENNKIKIINKEKFIVFLKEAQSLIEFTIQNQILMTIILERDFITMQEIADKLFVSKSLIEKQLVSILKKYKDDIQSIRHYGIRYSSSKLDRMSLFVKLVIPYMKGIDFFEEVNRFDKLHFNMRDYFKVREIDICILIIDYIKEINIFTFTDESIKQLFLYLLFLLKDIREENIHKENKSFTRLIKDLPNFNKYSEIVSDINKKFNLSLREGDKHYLCYLFSVLKKNNSLNTSEKIEKLKPTINRILDRIKSELSIDLFMDEQLKKGLSIHLYSTISRGGYSVLSEIYSLSDIKKLYPFAFEMSTITADVINEDYKYRFLDNELIYLSLHFQTAIERAKSNKDKIRVLIVCHLGQVSTDLIVNRIKNMYKDIEIVGAYSVQTFLKMKKDCYDFIISTEQLPNQHKDVIYVSPLIKEQDKENIEAYIKRSESKKLFEELLQKGAFIEVENAKNYEDVLKEMVKVFKKKSNVDDKYLDSVINREQLSTTNINNIAIPHGKASHVIESSICIAYIKDGVKWGDTIVYHVFLIAFDNELLEQNPEFFNNFYRKIAQIDSEESIENMESIDKNKLIELMY</sequence>
<evidence type="ECO:0000313" key="6">
    <source>
        <dbReference type="EMBL" id="KKY02531.1"/>
    </source>
</evidence>
<evidence type="ECO:0000256" key="2">
    <source>
        <dbReference type="ARBA" id="ARBA00022737"/>
    </source>
</evidence>
<dbReference type="InterPro" id="IPR013011">
    <property type="entry name" value="PTS_EIIB_2"/>
</dbReference>
<dbReference type="SUPFAM" id="SSF55804">
    <property type="entry name" value="Phoshotransferase/anion transport protein"/>
    <property type="match status" value="1"/>
</dbReference>
<dbReference type="Pfam" id="PF00359">
    <property type="entry name" value="PTS_EIIA_2"/>
    <property type="match status" value="1"/>
</dbReference>
<dbReference type="SUPFAM" id="SSF63520">
    <property type="entry name" value="PTS-regulatory domain, PRD"/>
    <property type="match status" value="1"/>
</dbReference>
<dbReference type="Proteomes" id="UP000034407">
    <property type="component" value="Unassembled WGS sequence"/>
</dbReference>
<feature type="domain" description="PRD" evidence="5">
    <location>
        <begin position="290"/>
        <end position="397"/>
    </location>
</feature>
<name>A0A0M3DK57_9FIRM</name>
<protein>
    <submittedName>
        <fullName evidence="6">Uncharacterized protein</fullName>
    </submittedName>
</protein>
<dbReference type="PROSITE" id="PS51094">
    <property type="entry name" value="PTS_EIIA_TYPE_2"/>
    <property type="match status" value="1"/>
</dbReference>
<dbReference type="PROSITE" id="PS51372">
    <property type="entry name" value="PRD_2"/>
    <property type="match status" value="1"/>
</dbReference>
<dbReference type="GO" id="GO:0008982">
    <property type="term" value="F:protein-N(PI)-phosphohistidine-sugar phosphotransferase activity"/>
    <property type="evidence" value="ECO:0007669"/>
    <property type="project" value="InterPro"/>
</dbReference>
<keyword evidence="7" id="KW-1185">Reference proteome</keyword>
<keyword evidence="1" id="KW-0808">Transferase</keyword>
<dbReference type="InterPro" id="IPR016152">
    <property type="entry name" value="PTrfase/Anion_transptr"/>
</dbReference>
<dbReference type="AlphaFoldDB" id="A0A0M3DK57"/>
<evidence type="ECO:0000259" key="5">
    <source>
        <dbReference type="PROSITE" id="PS51372"/>
    </source>
</evidence>
<dbReference type="InterPro" id="IPR011608">
    <property type="entry name" value="PRD"/>
</dbReference>
<feature type="domain" description="PTS EIIB type-2" evidence="4">
    <location>
        <begin position="401"/>
        <end position="490"/>
    </location>
</feature>
<dbReference type="GO" id="GO:0009401">
    <property type="term" value="P:phosphoenolpyruvate-dependent sugar phosphotransferase system"/>
    <property type="evidence" value="ECO:0007669"/>
    <property type="project" value="InterPro"/>
</dbReference>
<evidence type="ECO:0000259" key="4">
    <source>
        <dbReference type="PROSITE" id="PS51099"/>
    </source>
</evidence>
<dbReference type="PANTHER" id="PTHR30185:SF12">
    <property type="entry name" value="TRANSCRIPTIONAL REGULATOR MANR"/>
    <property type="match status" value="1"/>
</dbReference>
<dbReference type="Pfam" id="PF00874">
    <property type="entry name" value="PRD"/>
    <property type="match status" value="1"/>
</dbReference>
<reference evidence="6 7" key="1">
    <citation type="submission" date="2015-04" db="EMBL/GenBank/DDBJ databases">
        <title>Microcin producing Clostridium sp. JC272T.</title>
        <authorList>
            <person name="Jyothsna T."/>
            <person name="Sasikala C."/>
            <person name="Ramana C."/>
        </authorList>
    </citation>
    <scope>NUCLEOTIDE SEQUENCE [LARGE SCALE GENOMIC DNA]</scope>
    <source>
        <strain evidence="6 7">JC272</strain>
    </source>
</reference>
<dbReference type="OrthoDB" id="3175596at2"/>
<dbReference type="EMBL" id="LBBT01000052">
    <property type="protein sequence ID" value="KKY02531.1"/>
    <property type="molecule type" value="Genomic_DNA"/>
</dbReference>
<dbReference type="RefSeq" id="WP_046821920.1">
    <property type="nucleotide sequence ID" value="NZ_LBBT01000052.1"/>
</dbReference>
<dbReference type="CDD" id="cd05568">
    <property type="entry name" value="PTS_IIB_bgl_like"/>
    <property type="match status" value="1"/>
</dbReference>
<accession>A0A0M3DK57</accession>
<evidence type="ECO:0000259" key="3">
    <source>
        <dbReference type="PROSITE" id="PS51094"/>
    </source>
</evidence>
<feature type="domain" description="PTS EIIA type-2" evidence="3">
    <location>
        <begin position="493"/>
        <end position="631"/>
    </location>
</feature>
<proteinExistence type="predicted"/>
<evidence type="ECO:0000313" key="7">
    <source>
        <dbReference type="Proteomes" id="UP000034407"/>
    </source>
</evidence>
<dbReference type="InterPro" id="IPR050661">
    <property type="entry name" value="BglG_antiterminators"/>
</dbReference>
<evidence type="ECO:0000256" key="1">
    <source>
        <dbReference type="ARBA" id="ARBA00022679"/>
    </source>
</evidence>
<dbReference type="InterPro" id="IPR002178">
    <property type="entry name" value="PTS_EIIA_type-2_dom"/>
</dbReference>